<sequence length="122" mass="14165">MTTYYSKSEITAALKLMVANHLKKCIAGEEISNDFIDLIKYNYSAKYVSFNKKKLTIEIGVEDINSNGSYYPVINPYSFPLKEKENPWLDKSFKFKINDFAFYGSLLNRVKFNHDNTEIIVI</sequence>
<dbReference type="RefSeq" id="WP_121346806.1">
    <property type="nucleotide sequence ID" value="NZ_RBLG01000005.1"/>
</dbReference>
<comment type="caution">
    <text evidence="1">The sequence shown here is derived from an EMBL/GenBank/DDBJ whole genome shotgun (WGS) entry which is preliminary data.</text>
</comment>
<proteinExistence type="predicted"/>
<evidence type="ECO:0000313" key="2">
    <source>
        <dbReference type="Proteomes" id="UP000276282"/>
    </source>
</evidence>
<dbReference type="OrthoDB" id="1438837at2"/>
<accession>A0A495P455</accession>
<protein>
    <submittedName>
        <fullName evidence="1">Uncharacterized protein</fullName>
    </submittedName>
</protein>
<dbReference type="AlphaFoldDB" id="A0A495P455"/>
<reference evidence="1 2" key="1">
    <citation type="submission" date="2018-10" db="EMBL/GenBank/DDBJ databases">
        <title>Genomic Encyclopedia of Archaeal and Bacterial Type Strains, Phase II (KMG-II): from individual species to whole genera.</title>
        <authorList>
            <person name="Goeker M."/>
        </authorList>
    </citation>
    <scope>NUCLEOTIDE SEQUENCE [LARGE SCALE GENOMIC DNA]</scope>
    <source>
        <strain evidence="1 2">DSM 19839</strain>
    </source>
</reference>
<evidence type="ECO:0000313" key="1">
    <source>
        <dbReference type="EMBL" id="RKS43469.1"/>
    </source>
</evidence>
<dbReference type="Proteomes" id="UP000276282">
    <property type="component" value="Unassembled WGS sequence"/>
</dbReference>
<keyword evidence="2" id="KW-1185">Reference proteome</keyword>
<gene>
    <name evidence="1" type="ORF">BC962_3027</name>
</gene>
<name>A0A495P455_9FLAO</name>
<dbReference type="EMBL" id="RBLG01000005">
    <property type="protein sequence ID" value="RKS43469.1"/>
    <property type="molecule type" value="Genomic_DNA"/>
</dbReference>
<organism evidence="1 2">
    <name type="scientific">Gillisia mitskevichiae</name>
    <dbReference type="NCBI Taxonomy" id="270921"/>
    <lineage>
        <taxon>Bacteria</taxon>
        <taxon>Pseudomonadati</taxon>
        <taxon>Bacteroidota</taxon>
        <taxon>Flavobacteriia</taxon>
        <taxon>Flavobacteriales</taxon>
        <taxon>Flavobacteriaceae</taxon>
        <taxon>Gillisia</taxon>
    </lineage>
</organism>